<keyword evidence="4" id="KW-0472">Membrane</keyword>
<dbReference type="InterPro" id="IPR002213">
    <property type="entry name" value="UDP_glucos_trans"/>
</dbReference>
<dbReference type="AlphaFoldDB" id="A0A8H7UTL3"/>
<feature type="signal peptide" evidence="5">
    <location>
        <begin position="1"/>
        <end position="21"/>
    </location>
</feature>
<keyword evidence="4" id="KW-0812">Transmembrane</keyword>
<keyword evidence="5" id="KW-0732">Signal</keyword>
<sequence>MRFSIASLASFISLMVLYVNALTIQPTFRDSNFKNIALGVGGGGSSHHNWVLSIVDLLGQRGHNISYLTTTEDLRFGKPYHNVRTIDLGPRASFDLVGMMRQIIPGKDILKIFPKGMEMMNQDYERDYFSFLKYFKSNMIDVVLCDHFLKSCVDAATTAKIPYIVTAATEMTKESSAPYINNKMFTSSDFTTEFQSFSMRFNNKFIRPWIALYRFYPYVKLLTTKRRAIGIDAKLESPEETWKNSLKLVNSLFGFTPARPIGPLAEFVGPIIPKEYTPLSNDLETYLNLHKRVGYISFGQNAVPSDQNIELILTSLLESLEGGTLDGFLWATVNSAEFFPQTITTSSGLTYDIKDMFNHANPHARLVKWAPQTAVLLHPSVSLFVSHGGLGSWYESMYAGTPMIMFPFFGDQPGNSLMIERGGLGGILKYDTTTEEAVELFKNVTEDKDGKIRDNVNRMQALTQIHSEHGIIRGADLVEEVAYTHKDGKLPHRQSADKRMSFIKSHNIDLYAALSLIITVALAMTSKIGLNAYAYFVTTKPEHSKAIKHENTKMQ</sequence>
<evidence type="ECO:0000313" key="6">
    <source>
        <dbReference type="EMBL" id="KAG2198141.1"/>
    </source>
</evidence>
<dbReference type="CDD" id="cd03784">
    <property type="entry name" value="GT1_Gtf-like"/>
    <property type="match status" value="1"/>
</dbReference>
<evidence type="ECO:0000256" key="5">
    <source>
        <dbReference type="SAM" id="SignalP"/>
    </source>
</evidence>
<evidence type="ECO:0008006" key="8">
    <source>
        <dbReference type="Google" id="ProtNLM"/>
    </source>
</evidence>
<dbReference type="PANTHER" id="PTHR48043:SF145">
    <property type="entry name" value="FI06409P-RELATED"/>
    <property type="match status" value="1"/>
</dbReference>
<dbReference type="SUPFAM" id="SSF53756">
    <property type="entry name" value="UDP-Glycosyltransferase/glycogen phosphorylase"/>
    <property type="match status" value="1"/>
</dbReference>
<dbReference type="GO" id="GO:0008194">
    <property type="term" value="F:UDP-glycosyltransferase activity"/>
    <property type="evidence" value="ECO:0007669"/>
    <property type="project" value="InterPro"/>
</dbReference>
<evidence type="ECO:0000256" key="2">
    <source>
        <dbReference type="ARBA" id="ARBA00022679"/>
    </source>
</evidence>
<dbReference type="Pfam" id="PF00201">
    <property type="entry name" value="UDPGT"/>
    <property type="match status" value="1"/>
</dbReference>
<proteinExistence type="inferred from homology"/>
<dbReference type="InterPro" id="IPR035595">
    <property type="entry name" value="UDP_glycos_trans_CS"/>
</dbReference>
<comment type="similarity">
    <text evidence="3">Belongs to the UDP-glycosyltransferase family.</text>
</comment>
<evidence type="ECO:0000256" key="1">
    <source>
        <dbReference type="ARBA" id="ARBA00022676"/>
    </source>
</evidence>
<name>A0A8H7UTL3_9FUNG</name>
<feature type="transmembrane region" description="Helical" evidence="4">
    <location>
        <begin position="510"/>
        <end position="536"/>
    </location>
</feature>
<dbReference type="OrthoDB" id="5835829at2759"/>
<reference evidence="6" key="1">
    <citation type="submission" date="2020-12" db="EMBL/GenBank/DDBJ databases">
        <title>Metabolic potential, ecology and presence of endohyphal bacteria is reflected in genomic diversity of Mucoromycotina.</title>
        <authorList>
            <person name="Muszewska A."/>
            <person name="Okrasinska A."/>
            <person name="Steczkiewicz K."/>
            <person name="Drgas O."/>
            <person name="Orlowska M."/>
            <person name="Perlinska-Lenart U."/>
            <person name="Aleksandrzak-Piekarczyk T."/>
            <person name="Szatraj K."/>
            <person name="Zielenkiewicz U."/>
            <person name="Pilsyk S."/>
            <person name="Malc E."/>
            <person name="Mieczkowski P."/>
            <person name="Kruszewska J.S."/>
            <person name="Biernat P."/>
            <person name="Pawlowska J."/>
        </authorList>
    </citation>
    <scope>NUCLEOTIDE SEQUENCE</scope>
    <source>
        <strain evidence="6">WA0000017839</strain>
    </source>
</reference>
<keyword evidence="7" id="KW-1185">Reference proteome</keyword>
<dbReference type="PROSITE" id="PS00375">
    <property type="entry name" value="UDPGT"/>
    <property type="match status" value="1"/>
</dbReference>
<dbReference type="PANTHER" id="PTHR48043">
    <property type="entry name" value="EG:EG0003.4 PROTEIN-RELATED"/>
    <property type="match status" value="1"/>
</dbReference>
<evidence type="ECO:0000313" key="7">
    <source>
        <dbReference type="Proteomes" id="UP000603453"/>
    </source>
</evidence>
<keyword evidence="1 3" id="KW-0328">Glycosyltransferase</keyword>
<keyword evidence="2 3" id="KW-0808">Transferase</keyword>
<gene>
    <name evidence="6" type="ORF">INT47_001539</name>
</gene>
<dbReference type="InterPro" id="IPR050271">
    <property type="entry name" value="UDP-glycosyltransferase"/>
</dbReference>
<accession>A0A8H7UTL3</accession>
<organism evidence="6 7">
    <name type="scientific">Mucor saturninus</name>
    <dbReference type="NCBI Taxonomy" id="64648"/>
    <lineage>
        <taxon>Eukaryota</taxon>
        <taxon>Fungi</taxon>
        <taxon>Fungi incertae sedis</taxon>
        <taxon>Mucoromycota</taxon>
        <taxon>Mucoromycotina</taxon>
        <taxon>Mucoromycetes</taxon>
        <taxon>Mucorales</taxon>
        <taxon>Mucorineae</taxon>
        <taxon>Mucoraceae</taxon>
        <taxon>Mucor</taxon>
    </lineage>
</organism>
<evidence type="ECO:0000256" key="3">
    <source>
        <dbReference type="RuleBase" id="RU003718"/>
    </source>
</evidence>
<evidence type="ECO:0000256" key="4">
    <source>
        <dbReference type="SAM" id="Phobius"/>
    </source>
</evidence>
<keyword evidence="4" id="KW-1133">Transmembrane helix</keyword>
<dbReference type="Gene3D" id="3.40.50.2000">
    <property type="entry name" value="Glycogen Phosphorylase B"/>
    <property type="match status" value="2"/>
</dbReference>
<comment type="caution">
    <text evidence="6">The sequence shown here is derived from an EMBL/GenBank/DDBJ whole genome shotgun (WGS) entry which is preliminary data.</text>
</comment>
<feature type="chain" id="PRO_5034605158" description="UDP-glycosyltransferases domain-containing protein" evidence="5">
    <location>
        <begin position="22"/>
        <end position="555"/>
    </location>
</feature>
<dbReference type="EMBL" id="JAEPRD010000116">
    <property type="protein sequence ID" value="KAG2198141.1"/>
    <property type="molecule type" value="Genomic_DNA"/>
</dbReference>
<protein>
    <recommendedName>
        <fullName evidence="8">UDP-glycosyltransferases domain-containing protein</fullName>
    </recommendedName>
</protein>
<dbReference type="Proteomes" id="UP000603453">
    <property type="component" value="Unassembled WGS sequence"/>
</dbReference>